<accession>D9WLX9</accession>
<reference evidence="2 3" key="1">
    <citation type="submission" date="2009-02" db="EMBL/GenBank/DDBJ databases">
        <title>Annotation of Streptomyces hygroscopicus strain ATCC 53653.</title>
        <authorList>
            <consortium name="The Broad Institute Genome Sequencing Platform"/>
            <consortium name="Broad Institute Microbial Sequencing Center"/>
            <person name="Fischbach M."/>
            <person name="Godfrey P."/>
            <person name="Ward D."/>
            <person name="Young S."/>
            <person name="Zeng Q."/>
            <person name="Koehrsen M."/>
            <person name="Alvarado L."/>
            <person name="Berlin A.M."/>
            <person name="Bochicchio J."/>
            <person name="Borenstein D."/>
            <person name="Chapman S.B."/>
            <person name="Chen Z."/>
            <person name="Engels R."/>
            <person name="Freedman E."/>
            <person name="Gellesch M."/>
            <person name="Goldberg J."/>
            <person name="Griggs A."/>
            <person name="Gujja S."/>
            <person name="Heilman E.R."/>
            <person name="Heiman D.I."/>
            <person name="Hepburn T.A."/>
            <person name="Howarth C."/>
            <person name="Jen D."/>
            <person name="Larson L."/>
            <person name="Lewis B."/>
            <person name="Mehta T."/>
            <person name="Park D."/>
            <person name="Pearson M."/>
            <person name="Richards J."/>
            <person name="Roberts A."/>
            <person name="Saif S."/>
            <person name="Shea T.D."/>
            <person name="Shenoy N."/>
            <person name="Sisk P."/>
            <person name="Stolte C."/>
            <person name="Sykes S.N."/>
            <person name="Thomson T."/>
            <person name="Walk T."/>
            <person name="White J."/>
            <person name="Yandava C."/>
            <person name="Straight P."/>
            <person name="Clardy J."/>
            <person name="Hung D."/>
            <person name="Kolter R."/>
            <person name="Mekalanos J."/>
            <person name="Walker S."/>
            <person name="Walsh C.T."/>
            <person name="Wieland-Brown L.C."/>
            <person name="Haas B."/>
            <person name="Nusbaum C."/>
            <person name="Birren B."/>
        </authorList>
    </citation>
    <scope>NUCLEOTIDE SEQUENCE [LARGE SCALE GENOMIC DNA]</scope>
    <source>
        <strain evidence="2 3">ATCC 53653</strain>
    </source>
</reference>
<protein>
    <submittedName>
        <fullName evidence="2">Uncharacterized protein</fullName>
    </submittedName>
</protein>
<proteinExistence type="predicted"/>
<feature type="region of interest" description="Disordered" evidence="1">
    <location>
        <begin position="1"/>
        <end position="42"/>
    </location>
</feature>
<evidence type="ECO:0000256" key="1">
    <source>
        <dbReference type="SAM" id="MobiDB-lite"/>
    </source>
</evidence>
<sequence length="162" mass="17132">MTGQRFFNLPSTPGRESRSCRHGEHDRRRRQHNDQGSESMRVRGRLTGAGLGIAAVAMVGLSATAASAQPAESIGTKAEAANVPVHVTSDAYIRSVPATTGAVWGNVQFGDDQEAICFTEGGEASLGGRTSNVWVQLDQWGPSNGYVTELALQNGHAGMPHC</sequence>
<feature type="compositionally biased region" description="Polar residues" evidence="1">
    <location>
        <begin position="1"/>
        <end position="11"/>
    </location>
</feature>
<gene>
    <name evidence="2" type="ORF">SSOG_03433</name>
</gene>
<keyword evidence="3" id="KW-1185">Reference proteome</keyword>
<dbReference type="EMBL" id="GG657754">
    <property type="protein sequence ID" value="EFL23719.1"/>
    <property type="molecule type" value="Genomic_DNA"/>
</dbReference>
<dbReference type="AlphaFoldDB" id="D9WLX9"/>
<organism evidence="2 3">
    <name type="scientific">Streptomyces himastatinicus ATCC 53653</name>
    <dbReference type="NCBI Taxonomy" id="457427"/>
    <lineage>
        <taxon>Bacteria</taxon>
        <taxon>Bacillati</taxon>
        <taxon>Actinomycetota</taxon>
        <taxon>Actinomycetes</taxon>
        <taxon>Kitasatosporales</taxon>
        <taxon>Streptomycetaceae</taxon>
        <taxon>Streptomyces</taxon>
        <taxon>Streptomyces violaceusniger group</taxon>
    </lineage>
</organism>
<dbReference type="HOGENOM" id="CLU_1634446_0_0_11"/>
<feature type="compositionally biased region" description="Basic and acidic residues" evidence="1">
    <location>
        <begin position="15"/>
        <end position="26"/>
    </location>
</feature>
<evidence type="ECO:0000313" key="3">
    <source>
        <dbReference type="Proteomes" id="UP000003963"/>
    </source>
</evidence>
<dbReference type="Proteomes" id="UP000003963">
    <property type="component" value="Unassembled WGS sequence"/>
</dbReference>
<evidence type="ECO:0000313" key="2">
    <source>
        <dbReference type="EMBL" id="EFL23719.1"/>
    </source>
</evidence>
<name>D9WLX9_9ACTN</name>